<dbReference type="InterPro" id="IPR046342">
    <property type="entry name" value="CBS_dom_sf"/>
</dbReference>
<feature type="domain" description="CBS" evidence="3">
    <location>
        <begin position="331"/>
        <end position="388"/>
    </location>
</feature>
<dbReference type="PANTHER" id="PTHR33741">
    <property type="entry name" value="TRANSMEMBRANE PROTEIN DDB_G0269096-RELATED"/>
    <property type="match status" value="1"/>
</dbReference>
<dbReference type="Pfam" id="PF00571">
    <property type="entry name" value="CBS"/>
    <property type="match status" value="2"/>
</dbReference>
<dbReference type="Proteomes" id="UP000571084">
    <property type="component" value="Unassembled WGS sequence"/>
</dbReference>
<dbReference type="CDD" id="cd04600">
    <property type="entry name" value="CBS_pair_HPP_assoc"/>
    <property type="match status" value="1"/>
</dbReference>
<dbReference type="AlphaFoldDB" id="A0A840RRI3"/>
<protein>
    <submittedName>
        <fullName evidence="4">CBS domain-containing membrane protein</fullName>
    </submittedName>
</protein>
<keyword evidence="2" id="KW-0472">Membrane</keyword>
<dbReference type="PANTHER" id="PTHR33741:SF5">
    <property type="entry name" value="TRANSMEMBRANE PROTEIN DDB_G0269096-RELATED"/>
    <property type="match status" value="1"/>
</dbReference>
<feature type="transmembrane region" description="Helical" evidence="2">
    <location>
        <begin position="143"/>
        <end position="166"/>
    </location>
</feature>
<dbReference type="Gene3D" id="3.10.580.10">
    <property type="entry name" value="CBS-domain"/>
    <property type="match status" value="1"/>
</dbReference>
<dbReference type="InterPro" id="IPR007065">
    <property type="entry name" value="HPP"/>
</dbReference>
<evidence type="ECO:0000259" key="3">
    <source>
        <dbReference type="PROSITE" id="PS51371"/>
    </source>
</evidence>
<feature type="domain" description="CBS" evidence="3">
    <location>
        <begin position="247"/>
        <end position="305"/>
    </location>
</feature>
<gene>
    <name evidence="4" type="ORF">HNR39_002220</name>
</gene>
<dbReference type="EMBL" id="JACHHQ010000004">
    <property type="protein sequence ID" value="MBB5200385.1"/>
    <property type="molecule type" value="Genomic_DNA"/>
</dbReference>
<dbReference type="InterPro" id="IPR000644">
    <property type="entry name" value="CBS_dom"/>
</dbReference>
<dbReference type="RefSeq" id="WP_168051727.1">
    <property type="nucleotide sequence ID" value="NZ_JAAOZT010000001.1"/>
</dbReference>
<dbReference type="InterPro" id="IPR058581">
    <property type="entry name" value="TM_HPP"/>
</dbReference>
<reference evidence="4 5" key="1">
    <citation type="submission" date="2020-08" db="EMBL/GenBank/DDBJ databases">
        <title>Genomic Encyclopedia of Type Strains, Phase IV (KMG-IV): sequencing the most valuable type-strain genomes for metagenomic binning, comparative biology and taxonomic classification.</title>
        <authorList>
            <person name="Goeker M."/>
        </authorList>
    </citation>
    <scope>NUCLEOTIDE SEQUENCE [LARGE SCALE GENOMIC DNA]</scope>
    <source>
        <strain evidence="4 5">DSM 23240</strain>
    </source>
</reference>
<evidence type="ECO:0000256" key="1">
    <source>
        <dbReference type="PROSITE-ProRule" id="PRU00703"/>
    </source>
</evidence>
<keyword evidence="2" id="KW-0812">Transmembrane</keyword>
<sequence length="388" mass="42298">MIRKKISWLWDILTRFDSVDRFERMRACAGALIGITLTGACSILMLGHSVGALWLIAPMGASAVLLFAVPASPLAQPWSIVGGNLCAGLIGVTCAKLIGEPVLAAGLAAGLAIGAMFWLRCLHPPSGAVALTAVLGGPAIHQLGYHFLLVPVGLNTFLLLLTAILFNNATGRRYPHIAFKDHSNQHALKDVEPTARVGFTPEDLDIVLSRYNQVLDISRGDLENIFLETEMEVHRRRFGIVSCKDLMSRDVVSVDFGTDLLTAWNLLEVHRLTAIPVVGRGKHVVGILTKADFIKPIRLQNYAQLGKKLRQLLRNVPRAHSNKPEVVGQIMYKDVTVAREDQAIVELVPLMSDRGLHSIPVVDDDGRLVGMLTQSDLIAGLYKSHLQA</sequence>
<dbReference type="Pfam" id="PF04982">
    <property type="entry name" value="TM_HPP"/>
    <property type="match status" value="1"/>
</dbReference>
<keyword evidence="1" id="KW-0129">CBS domain</keyword>
<keyword evidence="2" id="KW-1133">Transmembrane helix</keyword>
<feature type="transmembrane region" description="Helical" evidence="2">
    <location>
        <begin position="27"/>
        <end position="46"/>
    </location>
</feature>
<name>A0A840RRI3_9BURK</name>
<organism evidence="4 5">
    <name type="scientific">Glaciimonas immobilis</name>
    <dbReference type="NCBI Taxonomy" id="728004"/>
    <lineage>
        <taxon>Bacteria</taxon>
        <taxon>Pseudomonadati</taxon>
        <taxon>Pseudomonadota</taxon>
        <taxon>Betaproteobacteria</taxon>
        <taxon>Burkholderiales</taxon>
        <taxon>Oxalobacteraceae</taxon>
        <taxon>Glaciimonas</taxon>
    </lineage>
</organism>
<dbReference type="SMART" id="SM00116">
    <property type="entry name" value="CBS"/>
    <property type="match status" value="2"/>
</dbReference>
<accession>A0A840RRI3</accession>
<dbReference type="PROSITE" id="PS51371">
    <property type="entry name" value="CBS"/>
    <property type="match status" value="2"/>
</dbReference>
<dbReference type="SUPFAM" id="SSF54631">
    <property type="entry name" value="CBS-domain pair"/>
    <property type="match status" value="1"/>
</dbReference>
<proteinExistence type="predicted"/>
<evidence type="ECO:0000256" key="2">
    <source>
        <dbReference type="SAM" id="Phobius"/>
    </source>
</evidence>
<evidence type="ECO:0000313" key="4">
    <source>
        <dbReference type="EMBL" id="MBB5200385.1"/>
    </source>
</evidence>
<comment type="caution">
    <text evidence="4">The sequence shown here is derived from an EMBL/GenBank/DDBJ whole genome shotgun (WGS) entry which is preliminary data.</text>
</comment>
<evidence type="ECO:0000313" key="5">
    <source>
        <dbReference type="Proteomes" id="UP000571084"/>
    </source>
</evidence>
<keyword evidence="5" id="KW-1185">Reference proteome</keyword>
<feature type="transmembrane region" description="Helical" evidence="2">
    <location>
        <begin position="104"/>
        <end position="122"/>
    </location>
</feature>